<organism evidence="2 3">
    <name type="scientific">Mariniphaga anaerophila</name>
    <dbReference type="NCBI Taxonomy" id="1484053"/>
    <lineage>
        <taxon>Bacteria</taxon>
        <taxon>Pseudomonadati</taxon>
        <taxon>Bacteroidota</taxon>
        <taxon>Bacteroidia</taxon>
        <taxon>Marinilabiliales</taxon>
        <taxon>Prolixibacteraceae</taxon>
        <taxon>Mariniphaga</taxon>
    </lineage>
</organism>
<evidence type="ECO:0000313" key="3">
    <source>
        <dbReference type="Proteomes" id="UP000184164"/>
    </source>
</evidence>
<dbReference type="RefSeq" id="WP_073003639.1">
    <property type="nucleotide sequence ID" value="NZ_FQUM01000026.1"/>
</dbReference>
<dbReference type="AlphaFoldDB" id="A0A1M5GLP3"/>
<accession>A0A1M5GLP3</accession>
<evidence type="ECO:0000313" key="2">
    <source>
        <dbReference type="EMBL" id="SHG04644.1"/>
    </source>
</evidence>
<dbReference type="Proteomes" id="UP000184164">
    <property type="component" value="Unassembled WGS sequence"/>
</dbReference>
<dbReference type="EMBL" id="FQUM01000026">
    <property type="protein sequence ID" value="SHG04644.1"/>
    <property type="molecule type" value="Genomic_DNA"/>
</dbReference>
<proteinExistence type="predicted"/>
<gene>
    <name evidence="2" type="ORF">SAMN05444274_1266</name>
</gene>
<keyword evidence="3" id="KW-1185">Reference proteome</keyword>
<dbReference type="STRING" id="1484053.SAMN05444274_1266"/>
<reference evidence="3" key="1">
    <citation type="submission" date="2016-11" db="EMBL/GenBank/DDBJ databases">
        <authorList>
            <person name="Varghese N."/>
            <person name="Submissions S."/>
        </authorList>
    </citation>
    <scope>NUCLEOTIDE SEQUENCE [LARGE SCALE GENOMIC DNA]</scope>
    <source>
        <strain evidence="3">DSM 26910</strain>
    </source>
</reference>
<sequence length="222" mass="25319">MRQNLIILFVLISTFALGQNHFLGFQTGLNLSNVTPKEKLENSNMRIGFIGGITYDLKFSNRFQIGIDALYSQQGFKNNMIYVDGENIYVLEENYKAKYDYLSFPIKFGYEMGNKIKIIPKIGIIPAFSVKAKHTYPEFNDNREVIGHESTNFKDYVSKFDFGGLIEVGIENGLSDKIILCSSLSFKHSLTTFLNSDYLDRYDDPAMKHYGFSLSIGLKYGL</sequence>
<protein>
    <submittedName>
        <fullName evidence="2">Outer membrane protein beta-barrel domain-containing protein</fullName>
    </submittedName>
</protein>
<feature type="domain" description="Outer membrane protein beta-barrel" evidence="1">
    <location>
        <begin position="23"/>
        <end position="193"/>
    </location>
</feature>
<dbReference type="InterPro" id="IPR025665">
    <property type="entry name" value="Beta-barrel_OMP_2"/>
</dbReference>
<evidence type="ECO:0000259" key="1">
    <source>
        <dbReference type="Pfam" id="PF13568"/>
    </source>
</evidence>
<name>A0A1M5GLP3_9BACT</name>
<dbReference type="Pfam" id="PF13568">
    <property type="entry name" value="OMP_b-brl_2"/>
    <property type="match status" value="1"/>
</dbReference>
<dbReference type="OrthoDB" id="947434at2"/>